<dbReference type="InterPro" id="IPR029058">
    <property type="entry name" value="AB_hydrolase_fold"/>
</dbReference>
<accession>A0A7W7CC87</accession>
<dbReference type="Pfam" id="PF12697">
    <property type="entry name" value="Abhydrolase_6"/>
    <property type="match status" value="1"/>
</dbReference>
<protein>
    <submittedName>
        <fullName evidence="2">Pimeloyl-ACP methyl ester carboxylesterase</fullName>
    </submittedName>
</protein>
<evidence type="ECO:0000259" key="1">
    <source>
        <dbReference type="Pfam" id="PF12697"/>
    </source>
</evidence>
<name>A0A7W7CC87_9PSEU</name>
<dbReference type="Proteomes" id="UP000533598">
    <property type="component" value="Unassembled WGS sequence"/>
</dbReference>
<organism evidence="2 3">
    <name type="scientific">Crossiella cryophila</name>
    <dbReference type="NCBI Taxonomy" id="43355"/>
    <lineage>
        <taxon>Bacteria</taxon>
        <taxon>Bacillati</taxon>
        <taxon>Actinomycetota</taxon>
        <taxon>Actinomycetes</taxon>
        <taxon>Pseudonocardiales</taxon>
        <taxon>Pseudonocardiaceae</taxon>
        <taxon>Crossiella</taxon>
    </lineage>
</organism>
<dbReference type="PANTHER" id="PTHR43798">
    <property type="entry name" value="MONOACYLGLYCEROL LIPASE"/>
    <property type="match status" value="1"/>
</dbReference>
<keyword evidence="3" id="KW-1185">Reference proteome</keyword>
<dbReference type="InterPro" id="IPR050266">
    <property type="entry name" value="AB_hydrolase_sf"/>
</dbReference>
<dbReference type="RefSeq" id="WP_185002692.1">
    <property type="nucleotide sequence ID" value="NZ_BAAAUI010000012.1"/>
</dbReference>
<sequence>MTRHTVLLAHGVGSTVEDSFGPILDALSREHTVIAQDYPGSGATPPEPLTLDGLADRLVEGVEGPFTVLGFSTGSAVAVRIATRHPDRVDGLILTAGFGYPEPHLRLALTLWRRLVESGEHAALAEYLTLLCHSTDHLATADVPALVAGLTKWLADDPTPGVLDQLAMALDVDVRAELPGIRVPTLVLPARGDVLCTPGHSRVLAEGIPGARLVELAGGHAVAQENAAAWAAEVLGFLSAV</sequence>
<comment type="caution">
    <text evidence="2">The sequence shown here is derived from an EMBL/GenBank/DDBJ whole genome shotgun (WGS) entry which is preliminary data.</text>
</comment>
<evidence type="ECO:0000313" key="3">
    <source>
        <dbReference type="Proteomes" id="UP000533598"/>
    </source>
</evidence>
<dbReference type="InterPro" id="IPR000073">
    <property type="entry name" value="AB_hydrolase_1"/>
</dbReference>
<feature type="domain" description="AB hydrolase-1" evidence="1">
    <location>
        <begin position="6"/>
        <end position="232"/>
    </location>
</feature>
<dbReference type="GO" id="GO:0003824">
    <property type="term" value="F:catalytic activity"/>
    <property type="evidence" value="ECO:0007669"/>
    <property type="project" value="UniProtKB-ARBA"/>
</dbReference>
<proteinExistence type="predicted"/>
<dbReference type="SUPFAM" id="SSF53474">
    <property type="entry name" value="alpha/beta-Hydrolases"/>
    <property type="match status" value="1"/>
</dbReference>
<dbReference type="Gene3D" id="3.40.50.1820">
    <property type="entry name" value="alpha/beta hydrolase"/>
    <property type="match status" value="1"/>
</dbReference>
<evidence type="ECO:0000313" key="2">
    <source>
        <dbReference type="EMBL" id="MBB4676894.1"/>
    </source>
</evidence>
<dbReference type="EMBL" id="JACHMH010000001">
    <property type="protein sequence ID" value="MBB4676894.1"/>
    <property type="molecule type" value="Genomic_DNA"/>
</dbReference>
<dbReference type="AlphaFoldDB" id="A0A7W7CC87"/>
<reference evidence="2 3" key="1">
    <citation type="submission" date="2020-08" db="EMBL/GenBank/DDBJ databases">
        <title>Sequencing the genomes of 1000 actinobacteria strains.</title>
        <authorList>
            <person name="Klenk H.-P."/>
        </authorList>
    </citation>
    <scope>NUCLEOTIDE SEQUENCE [LARGE SCALE GENOMIC DNA]</scope>
    <source>
        <strain evidence="2 3">DSM 44230</strain>
    </source>
</reference>
<gene>
    <name evidence="2" type="ORF">HNR67_003012</name>
</gene>